<organism evidence="1 2">
    <name type="scientific">Lindgomyces ingoldianus</name>
    <dbReference type="NCBI Taxonomy" id="673940"/>
    <lineage>
        <taxon>Eukaryota</taxon>
        <taxon>Fungi</taxon>
        <taxon>Dikarya</taxon>
        <taxon>Ascomycota</taxon>
        <taxon>Pezizomycotina</taxon>
        <taxon>Dothideomycetes</taxon>
        <taxon>Pleosporomycetidae</taxon>
        <taxon>Pleosporales</taxon>
        <taxon>Lindgomycetaceae</taxon>
        <taxon>Lindgomyces</taxon>
    </lineage>
</organism>
<keyword evidence="2" id="KW-1185">Reference proteome</keyword>
<feature type="non-terminal residue" evidence="1">
    <location>
        <position position="1"/>
    </location>
</feature>
<evidence type="ECO:0000313" key="2">
    <source>
        <dbReference type="Proteomes" id="UP000799755"/>
    </source>
</evidence>
<dbReference type="Proteomes" id="UP000799755">
    <property type="component" value="Unassembled WGS sequence"/>
</dbReference>
<reference evidence="1" key="1">
    <citation type="journal article" date="2020" name="Stud. Mycol.">
        <title>101 Dothideomycetes genomes: a test case for predicting lifestyles and emergence of pathogens.</title>
        <authorList>
            <person name="Haridas S."/>
            <person name="Albert R."/>
            <person name="Binder M."/>
            <person name="Bloem J."/>
            <person name="Labutti K."/>
            <person name="Salamov A."/>
            <person name="Andreopoulos B."/>
            <person name="Baker S."/>
            <person name="Barry K."/>
            <person name="Bills G."/>
            <person name="Bluhm B."/>
            <person name="Cannon C."/>
            <person name="Castanera R."/>
            <person name="Culley D."/>
            <person name="Daum C."/>
            <person name="Ezra D."/>
            <person name="Gonzalez J."/>
            <person name="Henrissat B."/>
            <person name="Kuo A."/>
            <person name="Liang C."/>
            <person name="Lipzen A."/>
            <person name="Lutzoni F."/>
            <person name="Magnuson J."/>
            <person name="Mondo S."/>
            <person name="Nolan M."/>
            <person name="Ohm R."/>
            <person name="Pangilinan J."/>
            <person name="Park H.-J."/>
            <person name="Ramirez L."/>
            <person name="Alfaro M."/>
            <person name="Sun H."/>
            <person name="Tritt A."/>
            <person name="Yoshinaga Y."/>
            <person name="Zwiers L.-H."/>
            <person name="Turgeon B."/>
            <person name="Goodwin S."/>
            <person name="Spatafora J."/>
            <person name="Crous P."/>
            <person name="Grigoriev I."/>
        </authorList>
    </citation>
    <scope>NUCLEOTIDE SEQUENCE</scope>
    <source>
        <strain evidence="1">ATCC 200398</strain>
    </source>
</reference>
<protein>
    <submittedName>
        <fullName evidence="1">Uncharacterized protein</fullName>
    </submittedName>
</protein>
<evidence type="ECO:0000313" key="1">
    <source>
        <dbReference type="EMBL" id="KAF2468926.1"/>
    </source>
</evidence>
<dbReference type="EMBL" id="MU003514">
    <property type="protein sequence ID" value="KAF2468926.1"/>
    <property type="molecule type" value="Genomic_DNA"/>
</dbReference>
<name>A0ACB6QPT3_9PLEO</name>
<comment type="caution">
    <text evidence="1">The sequence shown here is derived from an EMBL/GenBank/DDBJ whole genome shotgun (WGS) entry which is preliminary data.</text>
</comment>
<accession>A0ACB6QPT3</accession>
<sequence length="56" mass="6263">PVTEVQELTGQVLEKLYEMHKNGFAHRNLKPALPDVWWVKLADFGISKRAADGNGS</sequence>
<gene>
    <name evidence="1" type="ORF">BDR25DRAFT_230632</name>
</gene>
<proteinExistence type="predicted"/>